<comment type="catalytic activity">
    <reaction evidence="1 11">
        <text>an S-substituted glutathione + H2O = an S-substituted L-cysteinylglycine + L-glutamate</text>
        <dbReference type="Rhea" id="RHEA:59468"/>
        <dbReference type="ChEBI" id="CHEBI:15377"/>
        <dbReference type="ChEBI" id="CHEBI:29985"/>
        <dbReference type="ChEBI" id="CHEBI:90779"/>
        <dbReference type="ChEBI" id="CHEBI:143103"/>
        <dbReference type="EC" id="3.4.19.13"/>
    </reaction>
</comment>
<accession>A0A512E102</accession>
<comment type="catalytic activity">
    <reaction evidence="2 11">
        <text>glutathione + H2O = L-cysteinylglycine + L-glutamate</text>
        <dbReference type="Rhea" id="RHEA:28807"/>
        <dbReference type="ChEBI" id="CHEBI:15377"/>
        <dbReference type="ChEBI" id="CHEBI:29985"/>
        <dbReference type="ChEBI" id="CHEBI:57925"/>
        <dbReference type="ChEBI" id="CHEBI:61694"/>
        <dbReference type="EC" id="3.4.19.13"/>
    </reaction>
</comment>
<dbReference type="OrthoDB" id="9781342at2"/>
<evidence type="ECO:0000313" key="15">
    <source>
        <dbReference type="Proteomes" id="UP000321523"/>
    </source>
</evidence>
<organism evidence="14 15">
    <name type="scientific">Skermanella aerolata</name>
    <dbReference type="NCBI Taxonomy" id="393310"/>
    <lineage>
        <taxon>Bacteria</taxon>
        <taxon>Pseudomonadati</taxon>
        <taxon>Pseudomonadota</taxon>
        <taxon>Alphaproteobacteria</taxon>
        <taxon>Rhodospirillales</taxon>
        <taxon>Azospirillaceae</taxon>
        <taxon>Skermanella</taxon>
    </lineage>
</organism>
<feature type="binding site" evidence="10">
    <location>
        <begin position="464"/>
        <end position="465"/>
    </location>
    <ligand>
        <name>L-glutamate</name>
        <dbReference type="ChEBI" id="CHEBI:29985"/>
    </ligand>
</feature>
<evidence type="ECO:0000256" key="2">
    <source>
        <dbReference type="ARBA" id="ARBA00001089"/>
    </source>
</evidence>
<keyword evidence="11" id="KW-0317">Glutathione biosynthesis</keyword>
<dbReference type="EC" id="2.3.2.2" evidence="11"/>
<dbReference type="Pfam" id="PF01019">
    <property type="entry name" value="G_glu_transpept"/>
    <property type="match status" value="1"/>
</dbReference>
<reference evidence="14 15" key="1">
    <citation type="submission" date="2019-07" db="EMBL/GenBank/DDBJ databases">
        <title>Whole genome shotgun sequence of Skermanella aerolata NBRC 106429.</title>
        <authorList>
            <person name="Hosoyama A."/>
            <person name="Uohara A."/>
            <person name="Ohji S."/>
            <person name="Ichikawa N."/>
        </authorList>
    </citation>
    <scope>NUCLEOTIDE SEQUENCE [LARGE SCALE GENOMIC DNA]</scope>
    <source>
        <strain evidence="14 15">NBRC 106429</strain>
    </source>
</reference>
<dbReference type="Proteomes" id="UP000321523">
    <property type="component" value="Unassembled WGS sequence"/>
</dbReference>
<dbReference type="InterPro" id="IPR000101">
    <property type="entry name" value="GGT_peptidase"/>
</dbReference>
<evidence type="ECO:0000256" key="1">
    <source>
        <dbReference type="ARBA" id="ARBA00001049"/>
    </source>
</evidence>
<evidence type="ECO:0000256" key="13">
    <source>
        <dbReference type="SAM" id="SignalP"/>
    </source>
</evidence>
<proteinExistence type="inferred from homology"/>
<feature type="signal peptide" evidence="13">
    <location>
        <begin position="1"/>
        <end position="25"/>
    </location>
</feature>
<dbReference type="Gene3D" id="3.60.20.40">
    <property type="match status" value="1"/>
</dbReference>
<comment type="caution">
    <text evidence="14">The sequence shown here is derived from an EMBL/GenBank/DDBJ whole genome shotgun (WGS) entry which is preliminary data.</text>
</comment>
<dbReference type="AlphaFoldDB" id="A0A512E102"/>
<feature type="chain" id="PRO_5021918013" description="Glutathione hydrolase proenzyme" evidence="13">
    <location>
        <begin position="26"/>
        <end position="583"/>
    </location>
</feature>
<feature type="active site" description="Nucleophile" evidence="9">
    <location>
        <position position="400"/>
    </location>
</feature>
<keyword evidence="5 11" id="KW-0378">Hydrolase</keyword>
<keyword evidence="4 11" id="KW-0808">Transferase</keyword>
<dbReference type="EC" id="3.4.19.13" evidence="11"/>
<keyword evidence="15" id="KW-1185">Reference proteome</keyword>
<dbReference type="InterPro" id="IPR051792">
    <property type="entry name" value="GGT_bact"/>
</dbReference>
<comment type="PTM">
    <text evidence="11">Cleaved by autocatalysis into a large and a small subunit.</text>
</comment>
<dbReference type="NCBIfam" id="TIGR00066">
    <property type="entry name" value="g_glut_trans"/>
    <property type="match status" value="1"/>
</dbReference>
<evidence type="ECO:0000256" key="5">
    <source>
        <dbReference type="ARBA" id="ARBA00022801"/>
    </source>
</evidence>
<evidence type="ECO:0000256" key="4">
    <source>
        <dbReference type="ARBA" id="ARBA00022679"/>
    </source>
</evidence>
<evidence type="ECO:0000256" key="3">
    <source>
        <dbReference type="ARBA" id="ARBA00009381"/>
    </source>
</evidence>
<dbReference type="GO" id="GO:0006750">
    <property type="term" value="P:glutathione biosynthetic process"/>
    <property type="evidence" value="ECO:0007669"/>
    <property type="project" value="UniProtKB-KW"/>
</dbReference>
<dbReference type="PANTHER" id="PTHR43199:SF1">
    <property type="entry name" value="GLUTATHIONE HYDROLASE PROENZYME"/>
    <property type="match status" value="1"/>
</dbReference>
<evidence type="ECO:0000256" key="6">
    <source>
        <dbReference type="ARBA" id="ARBA00023145"/>
    </source>
</evidence>
<dbReference type="InterPro" id="IPR029055">
    <property type="entry name" value="Ntn_hydrolases_N"/>
</dbReference>
<evidence type="ECO:0000256" key="7">
    <source>
        <dbReference type="ARBA" id="ARBA00023315"/>
    </source>
</evidence>
<dbReference type="UniPathway" id="UPA00204"/>
<dbReference type="InterPro" id="IPR055262">
    <property type="entry name" value="GGT_CS"/>
</dbReference>
<feature type="binding site" evidence="10">
    <location>
        <position position="117"/>
    </location>
    <ligand>
        <name>L-glutamate</name>
        <dbReference type="ChEBI" id="CHEBI:29985"/>
    </ligand>
</feature>
<evidence type="ECO:0000256" key="8">
    <source>
        <dbReference type="ARBA" id="ARBA00047417"/>
    </source>
</evidence>
<name>A0A512E102_9PROT</name>
<feature type="binding site" evidence="10">
    <location>
        <position position="440"/>
    </location>
    <ligand>
        <name>L-glutamate</name>
        <dbReference type="ChEBI" id="CHEBI:29985"/>
    </ligand>
</feature>
<sequence>MGFARRLVAMLAMTAAVAVVSPAQAFQPGDSLPPEIATGTRQKPLVETLREMVVTANPEASRAGAAVLAQGGNAIDAAIAAQLVLGLVEPQSSGLGGGAFLVYYNAKTDRLTTLDAREAAPGSADPKRFEGLSFADAVESGLSTGVPGTPRLIEEMHRRFGTLPLGDLAARAVALARGGFEISPRLADSIKASDRIPDDPTAKSYFFNGDGTPKGAGILLRNEEYAQSVMALVDHGNADAFYSGPMRDDIIAAVKREPRPGDLAAVDFDAYRVKEREAVCGKYRGYKVCGMGPPSSGGIAVAQILAMLEPFDMAAAGPNTARSVHLYTQANRLAFADRNRYVADADFVDVPVKGLLDPGYLAARSRLIDPDTDMGVAEAGDPPFKTGMFIEGVHHDLPATSHMSIVDKDGNAVSMTTTIESAFGSGRMVRGYMLNNELTDFSFSAGTPEQPVANRVEPGKRPRSSMAPTVIFDQDGKLRYVLGSPGGSAIISYVAQSVVALIDWGLDPQQVAALPHSQNNNGKAPATLLEAGTSVTDLASELERRGHAVAPTELTSGLSIIAVRDRRLLGGADIRREGLAAGR</sequence>
<comment type="subunit">
    <text evidence="11">This enzyme consists of two polypeptide chains, which are synthesized in precursor form from a single polypeptide.</text>
</comment>
<comment type="pathway">
    <text evidence="11">Sulfur metabolism; glutathione metabolism.</text>
</comment>
<dbReference type="GO" id="GO:0103068">
    <property type="term" value="F:leukotriene C4 gamma-glutamyl transferase activity"/>
    <property type="evidence" value="ECO:0007669"/>
    <property type="project" value="UniProtKB-EC"/>
</dbReference>
<dbReference type="PANTHER" id="PTHR43199">
    <property type="entry name" value="GLUTATHIONE HYDROLASE"/>
    <property type="match status" value="1"/>
</dbReference>
<evidence type="ECO:0000256" key="11">
    <source>
        <dbReference type="RuleBase" id="RU368036"/>
    </source>
</evidence>
<dbReference type="PRINTS" id="PR01210">
    <property type="entry name" value="GGTRANSPTASE"/>
</dbReference>
<feature type="binding site" evidence="10">
    <location>
        <position position="487"/>
    </location>
    <ligand>
        <name>L-glutamate</name>
        <dbReference type="ChEBI" id="CHEBI:29985"/>
    </ligand>
</feature>
<dbReference type="InterPro" id="IPR043138">
    <property type="entry name" value="GGT_lsub"/>
</dbReference>
<dbReference type="InterPro" id="IPR043137">
    <property type="entry name" value="GGT_ssub_C"/>
</dbReference>
<dbReference type="Gene3D" id="1.10.246.130">
    <property type="match status" value="1"/>
</dbReference>
<evidence type="ECO:0000256" key="10">
    <source>
        <dbReference type="PIRSR" id="PIRSR600101-2"/>
    </source>
</evidence>
<dbReference type="GO" id="GO:0006751">
    <property type="term" value="P:glutathione catabolic process"/>
    <property type="evidence" value="ECO:0007669"/>
    <property type="project" value="UniProtKB-UniRule"/>
</dbReference>
<keyword evidence="7 11" id="KW-0012">Acyltransferase</keyword>
<dbReference type="EMBL" id="BJYZ01000041">
    <property type="protein sequence ID" value="GEO42404.1"/>
    <property type="molecule type" value="Genomic_DNA"/>
</dbReference>
<dbReference type="GO" id="GO:0036374">
    <property type="term" value="F:glutathione hydrolase activity"/>
    <property type="evidence" value="ECO:0007669"/>
    <property type="project" value="UniProtKB-UniRule"/>
</dbReference>
<feature type="region of interest" description="Disordered" evidence="12">
    <location>
        <begin position="445"/>
        <end position="467"/>
    </location>
</feature>
<gene>
    <name evidence="14" type="primary">ggt_3</name>
    <name evidence="14" type="ORF">SAE02_65520</name>
</gene>
<evidence type="ECO:0000313" key="14">
    <source>
        <dbReference type="EMBL" id="GEO42404.1"/>
    </source>
</evidence>
<evidence type="ECO:0000256" key="12">
    <source>
        <dbReference type="SAM" id="MobiDB-lite"/>
    </source>
</evidence>
<comment type="catalytic activity">
    <reaction evidence="8 11">
        <text>an N-terminal (5-L-glutamyl)-[peptide] + an alpha-amino acid = 5-L-glutamyl amino acid + an N-terminal L-alpha-aminoacyl-[peptide]</text>
        <dbReference type="Rhea" id="RHEA:23904"/>
        <dbReference type="Rhea" id="RHEA-COMP:9780"/>
        <dbReference type="Rhea" id="RHEA-COMP:9795"/>
        <dbReference type="ChEBI" id="CHEBI:77644"/>
        <dbReference type="ChEBI" id="CHEBI:78597"/>
        <dbReference type="ChEBI" id="CHEBI:78599"/>
        <dbReference type="ChEBI" id="CHEBI:78608"/>
        <dbReference type="EC" id="2.3.2.2"/>
    </reaction>
</comment>
<keyword evidence="13" id="KW-0732">Signal</keyword>
<dbReference type="PROSITE" id="PS00462">
    <property type="entry name" value="G_GLU_TRANSPEPTIDASE"/>
    <property type="match status" value="1"/>
</dbReference>
<protein>
    <recommendedName>
        <fullName evidence="11">Glutathione hydrolase proenzyme</fullName>
        <ecNumber evidence="11">2.3.2.2</ecNumber>
        <ecNumber evidence="11">3.4.19.13</ecNumber>
    </recommendedName>
    <component>
        <recommendedName>
            <fullName evidence="11">Glutathione hydrolase large chain</fullName>
        </recommendedName>
    </component>
    <component>
        <recommendedName>
            <fullName evidence="11">Glutathione hydrolase small chain</fullName>
        </recommendedName>
    </component>
</protein>
<comment type="similarity">
    <text evidence="3 11">Belongs to the gamma-glutamyltransferase family.</text>
</comment>
<dbReference type="SUPFAM" id="SSF56235">
    <property type="entry name" value="N-terminal nucleophile aminohydrolases (Ntn hydrolases)"/>
    <property type="match status" value="1"/>
</dbReference>
<evidence type="ECO:0000256" key="9">
    <source>
        <dbReference type="PIRSR" id="PIRSR600101-1"/>
    </source>
</evidence>
<keyword evidence="6 11" id="KW-0865">Zymogen</keyword>